<evidence type="ECO:0000256" key="2">
    <source>
        <dbReference type="ARBA" id="ARBA00004430"/>
    </source>
</evidence>
<dbReference type="GO" id="GO:0060271">
    <property type="term" value="P:cilium assembly"/>
    <property type="evidence" value="ECO:0007669"/>
    <property type="project" value="TreeGrafter"/>
</dbReference>
<feature type="region of interest" description="Disordered" evidence="9">
    <location>
        <begin position="284"/>
        <end position="308"/>
    </location>
</feature>
<dbReference type="InterPro" id="IPR018799">
    <property type="entry name" value="TRAF3IP1"/>
</dbReference>
<dbReference type="GO" id="GO:0008017">
    <property type="term" value="F:microtubule binding"/>
    <property type="evidence" value="ECO:0007669"/>
    <property type="project" value="InterPro"/>
</dbReference>
<evidence type="ECO:0000256" key="6">
    <source>
        <dbReference type="ARBA" id="ARBA00023212"/>
    </source>
</evidence>
<dbReference type="GO" id="GO:0005930">
    <property type="term" value="C:axoneme"/>
    <property type="evidence" value="ECO:0007669"/>
    <property type="project" value="UniProtKB-SubCell"/>
</dbReference>
<dbReference type="OrthoDB" id="26525at2759"/>
<name>A0A024UVH0_9STRA</name>
<dbReference type="STRING" id="157072.A0A024UVH0"/>
<comment type="similarity">
    <text evidence="8">Belongs to the TRAF3IP1 family.</text>
</comment>
<keyword evidence="4" id="KW-0970">Cilium biogenesis/degradation</keyword>
<evidence type="ECO:0000256" key="5">
    <source>
        <dbReference type="ARBA" id="ARBA00023054"/>
    </source>
</evidence>
<dbReference type="GeneID" id="20077408"/>
<feature type="domain" description="TRAF3-interacting protein 1 N-terminal" evidence="10">
    <location>
        <begin position="25"/>
        <end position="121"/>
    </location>
</feature>
<organism evidence="11">
    <name type="scientific">Aphanomyces invadans</name>
    <dbReference type="NCBI Taxonomy" id="157072"/>
    <lineage>
        <taxon>Eukaryota</taxon>
        <taxon>Sar</taxon>
        <taxon>Stramenopiles</taxon>
        <taxon>Oomycota</taxon>
        <taxon>Saprolegniomycetes</taxon>
        <taxon>Saprolegniales</taxon>
        <taxon>Verrucalvaceae</taxon>
        <taxon>Aphanomyces</taxon>
    </lineage>
</organism>
<comment type="subcellular location">
    <subcellularLocation>
        <location evidence="2">Cytoplasm</location>
        <location evidence="2">Cytoskeleton</location>
        <location evidence="2">Cilium axoneme</location>
    </subcellularLocation>
    <subcellularLocation>
        <location evidence="1">Cytoplasm</location>
        <location evidence="1">Cytoskeleton</location>
        <location evidence="1">Cilium basal body</location>
    </subcellularLocation>
</comment>
<evidence type="ECO:0000256" key="7">
    <source>
        <dbReference type="ARBA" id="ARBA00023273"/>
    </source>
</evidence>
<dbReference type="PANTHER" id="PTHR31363:SF0">
    <property type="entry name" value="TRAF3-INTERACTING PROTEIN 1"/>
    <property type="match status" value="1"/>
</dbReference>
<dbReference type="eggNOG" id="ENOG502RXSY">
    <property type="taxonomic scope" value="Eukaryota"/>
</dbReference>
<keyword evidence="6" id="KW-0206">Cytoskeleton</keyword>
<feature type="compositionally biased region" description="Polar residues" evidence="9">
    <location>
        <begin position="256"/>
        <end position="269"/>
    </location>
</feature>
<evidence type="ECO:0000256" key="8">
    <source>
        <dbReference type="ARBA" id="ARBA00043971"/>
    </source>
</evidence>
<evidence type="ECO:0000256" key="4">
    <source>
        <dbReference type="ARBA" id="ARBA00022794"/>
    </source>
</evidence>
<dbReference type="PANTHER" id="PTHR31363">
    <property type="entry name" value="TRAF3-INTERACTING PROTEIN 1"/>
    <property type="match status" value="1"/>
</dbReference>
<keyword evidence="5" id="KW-0175">Coiled coil</keyword>
<accession>A0A024UVH0</accession>
<feature type="compositionally biased region" description="Polar residues" evidence="9">
    <location>
        <begin position="287"/>
        <end position="304"/>
    </location>
</feature>
<protein>
    <recommendedName>
        <fullName evidence="10">TRAF3-interacting protein 1 N-terminal domain-containing protein</fullName>
    </recommendedName>
</protein>
<dbReference type="GO" id="GO:0030992">
    <property type="term" value="C:intraciliary transport particle B"/>
    <property type="evidence" value="ECO:0007669"/>
    <property type="project" value="TreeGrafter"/>
</dbReference>
<sequence length="404" mass="43974">MEPLSEQSDAVTRLYEILTRANLSVAFTKKVLVRPPFPFLHKVCTEALGRSGIFSHEQLTLGNLTTREQKAGFLVRALAFVAFTLRAIQADCVSILLFVSPVQVLAGFEVDRTHEFLRQLVLVHQLSDMDGIKASAAAEVQLKGENHLYTMAIKFRRGLTKAQAAVRLFLRNRAMTTTDGNNNDPTPPVPGTKFLKVFEGFGTFEGVVRSATDGVYVVYYAQDGDEEELDEQEMLEVLRQSRQLEAASSVVAPPQVESSADPSPPNTRTVEFVPVNLFGDLERELPSRQQQEVTRNTPSVSPSRNAAAATASKQLAALMQCDGLVSQGSPSQPGEVLLGDKSDLFRIALPKPATANASNNDGTSPQPNVGEPLWRKKLLALVHPNGVAAIPNPTTLYPPSTISK</sequence>
<gene>
    <name evidence="11" type="ORF">H310_00358</name>
</gene>
<keyword evidence="3" id="KW-0963">Cytoplasm</keyword>
<evidence type="ECO:0000256" key="3">
    <source>
        <dbReference type="ARBA" id="ARBA00022490"/>
    </source>
</evidence>
<dbReference type="EMBL" id="KI913952">
    <property type="protein sequence ID" value="ETW09930.1"/>
    <property type="molecule type" value="Genomic_DNA"/>
</dbReference>
<evidence type="ECO:0000259" key="10">
    <source>
        <dbReference type="Pfam" id="PF10243"/>
    </source>
</evidence>
<reference evidence="11" key="1">
    <citation type="submission" date="2013-12" db="EMBL/GenBank/DDBJ databases">
        <title>The Genome Sequence of Aphanomyces invadans NJM9701.</title>
        <authorList>
            <consortium name="The Broad Institute Genomics Platform"/>
            <person name="Russ C."/>
            <person name="Tyler B."/>
            <person name="van West P."/>
            <person name="Dieguez-Uribeondo J."/>
            <person name="Young S.K."/>
            <person name="Zeng Q."/>
            <person name="Gargeya S."/>
            <person name="Fitzgerald M."/>
            <person name="Abouelleil A."/>
            <person name="Alvarado L."/>
            <person name="Chapman S.B."/>
            <person name="Gainer-Dewar J."/>
            <person name="Goldberg J."/>
            <person name="Griggs A."/>
            <person name="Gujja S."/>
            <person name="Hansen M."/>
            <person name="Howarth C."/>
            <person name="Imamovic A."/>
            <person name="Ireland A."/>
            <person name="Larimer J."/>
            <person name="McCowan C."/>
            <person name="Murphy C."/>
            <person name="Pearson M."/>
            <person name="Poon T.W."/>
            <person name="Priest M."/>
            <person name="Roberts A."/>
            <person name="Saif S."/>
            <person name="Shea T."/>
            <person name="Sykes S."/>
            <person name="Wortman J."/>
            <person name="Nusbaum C."/>
            <person name="Birren B."/>
        </authorList>
    </citation>
    <scope>NUCLEOTIDE SEQUENCE [LARGE SCALE GENOMIC DNA]</scope>
    <source>
        <strain evidence="11">NJM9701</strain>
    </source>
</reference>
<evidence type="ECO:0000313" key="11">
    <source>
        <dbReference type="EMBL" id="ETW09930.1"/>
    </source>
</evidence>
<dbReference type="Pfam" id="PF10243">
    <property type="entry name" value="MIP-T3"/>
    <property type="match status" value="1"/>
</dbReference>
<evidence type="ECO:0000256" key="9">
    <source>
        <dbReference type="SAM" id="MobiDB-lite"/>
    </source>
</evidence>
<dbReference type="GO" id="GO:0070507">
    <property type="term" value="P:regulation of microtubule cytoskeleton organization"/>
    <property type="evidence" value="ECO:0007669"/>
    <property type="project" value="TreeGrafter"/>
</dbReference>
<proteinExistence type="inferred from homology"/>
<feature type="region of interest" description="Disordered" evidence="9">
    <location>
        <begin position="246"/>
        <end position="270"/>
    </location>
</feature>
<dbReference type="InterPro" id="IPR040468">
    <property type="entry name" value="TRAF3IP1_N"/>
</dbReference>
<dbReference type="RefSeq" id="XP_008861341.1">
    <property type="nucleotide sequence ID" value="XM_008863119.1"/>
</dbReference>
<evidence type="ECO:0000256" key="1">
    <source>
        <dbReference type="ARBA" id="ARBA00004120"/>
    </source>
</evidence>
<dbReference type="GO" id="GO:0042073">
    <property type="term" value="P:intraciliary transport"/>
    <property type="evidence" value="ECO:0007669"/>
    <property type="project" value="TreeGrafter"/>
</dbReference>
<dbReference type="GO" id="GO:0036064">
    <property type="term" value="C:ciliary basal body"/>
    <property type="evidence" value="ECO:0007669"/>
    <property type="project" value="TreeGrafter"/>
</dbReference>
<dbReference type="AlphaFoldDB" id="A0A024UVH0"/>
<dbReference type="InterPro" id="IPR042576">
    <property type="entry name" value="TRAF3IP1_N_sf"/>
</dbReference>
<dbReference type="VEuPathDB" id="FungiDB:H310_00358"/>
<dbReference type="Gene3D" id="1.10.418.50">
    <property type="entry name" value="Microtubule-binding protein MIP-T3"/>
    <property type="match status" value="1"/>
</dbReference>
<keyword evidence="7" id="KW-0966">Cell projection</keyword>